<dbReference type="SUPFAM" id="SSF53383">
    <property type="entry name" value="PLP-dependent transferases"/>
    <property type="match status" value="1"/>
</dbReference>
<name>A0A4Y9FVR9_9MICO</name>
<dbReference type="Gene3D" id="3.40.640.10">
    <property type="entry name" value="Type I PLP-dependent aspartate aminotransferase-like (Major domain)"/>
    <property type="match status" value="1"/>
</dbReference>
<gene>
    <name evidence="5" type="ORF">E4U02_08350</name>
</gene>
<dbReference type="AlphaFoldDB" id="A0A4Y9FVR9"/>
<dbReference type="InterPro" id="IPR015422">
    <property type="entry name" value="PyrdxlP-dep_Trfase_small"/>
</dbReference>
<dbReference type="Proteomes" id="UP000298358">
    <property type="component" value="Unassembled WGS sequence"/>
</dbReference>
<accession>A0A4Y9FVR9</accession>
<evidence type="ECO:0000256" key="1">
    <source>
        <dbReference type="ARBA" id="ARBA00001933"/>
    </source>
</evidence>
<comment type="caution">
    <text evidence="5">The sequence shown here is derived from an EMBL/GenBank/DDBJ whole genome shotgun (WGS) entry which is preliminary data.</text>
</comment>
<feature type="domain" description="Aromatic amino acid beta-eliminating lyase/threonine aldolase" evidence="4">
    <location>
        <begin position="12"/>
        <end position="278"/>
    </location>
</feature>
<dbReference type="GO" id="GO:0006520">
    <property type="term" value="P:amino acid metabolic process"/>
    <property type="evidence" value="ECO:0007669"/>
    <property type="project" value="InterPro"/>
</dbReference>
<dbReference type="EMBL" id="SPQB01000016">
    <property type="protein sequence ID" value="TFU32953.1"/>
    <property type="molecule type" value="Genomic_DNA"/>
</dbReference>
<sequence length="356" mass="37411">MDPLHDASRRHFASDNYAGAHPEVITALAAANGGHTVSYGEDPYTARLQRQFVELLGEGVEAFPVFNGTGANVVGLQAMLTRWGAVITPAVAHIHTDEGGAPEKVGGFKIVPVHTPDAKLTPDLIRSVAGSRGVHQAVPQVVSITQSTELGTLYSVDEIAAIADTAHALGLTLHMDGARIANAAAALGVPLREFTRDAGVDVLSFGGTKNGAIGAEAIVVLNPDAVTGIDFLRKSAMQLASKMRFVSAQLVALLTDDLWLRSGAHANAMAARLRAGIEAGLADGSITRVSFTQPTQTNGVFAILPPGVADRLREDFRFYDWNEATGEVRWLTSWDTTEADVDAFIAAIAAATSATP</sequence>
<dbReference type="Pfam" id="PF01212">
    <property type="entry name" value="Beta_elim_lyase"/>
    <property type="match status" value="1"/>
</dbReference>
<evidence type="ECO:0000256" key="3">
    <source>
        <dbReference type="ARBA" id="ARBA00022898"/>
    </source>
</evidence>
<evidence type="ECO:0000313" key="6">
    <source>
        <dbReference type="Proteomes" id="UP000298358"/>
    </source>
</evidence>
<organism evidence="5 6">
    <name type="scientific">Microbacterium paludicola</name>
    <dbReference type="NCBI Taxonomy" id="300019"/>
    <lineage>
        <taxon>Bacteria</taxon>
        <taxon>Bacillati</taxon>
        <taxon>Actinomycetota</taxon>
        <taxon>Actinomycetes</taxon>
        <taxon>Micrococcales</taxon>
        <taxon>Microbacteriaceae</taxon>
        <taxon>Microbacterium</taxon>
    </lineage>
</organism>
<dbReference type="OrthoDB" id="9774495at2"/>
<evidence type="ECO:0000256" key="2">
    <source>
        <dbReference type="ARBA" id="ARBA00006966"/>
    </source>
</evidence>
<dbReference type="PANTHER" id="PTHR48097">
    <property type="entry name" value="L-THREONINE ALDOLASE-RELATED"/>
    <property type="match status" value="1"/>
</dbReference>
<proteinExistence type="inferred from homology"/>
<comment type="similarity">
    <text evidence="2">Belongs to the threonine aldolase family.</text>
</comment>
<dbReference type="InterPro" id="IPR001597">
    <property type="entry name" value="ArAA_b-elim_lyase/Thr_aldolase"/>
</dbReference>
<reference evidence="5 6" key="1">
    <citation type="submission" date="2019-03" db="EMBL/GenBank/DDBJ databases">
        <title>Diversity of the mouse oral microbiome.</title>
        <authorList>
            <person name="Joseph S."/>
            <person name="Aduse-Opoku J."/>
            <person name="Curtis M."/>
            <person name="Wade W."/>
            <person name="Hashim A."/>
        </authorList>
    </citation>
    <scope>NUCLEOTIDE SEQUENCE [LARGE SCALE GENOMIC DNA]</scope>
    <source>
        <strain evidence="5 6">P1012</strain>
    </source>
</reference>
<evidence type="ECO:0000259" key="4">
    <source>
        <dbReference type="Pfam" id="PF01212"/>
    </source>
</evidence>
<protein>
    <submittedName>
        <fullName evidence="5">Low specificity L-threonine aldolase</fullName>
    </submittedName>
</protein>
<keyword evidence="3" id="KW-0663">Pyridoxal phosphate</keyword>
<dbReference type="RefSeq" id="WP_135114385.1">
    <property type="nucleotide sequence ID" value="NZ_JADGLL010000016.1"/>
</dbReference>
<comment type="cofactor">
    <cofactor evidence="1">
        <name>pyridoxal 5'-phosphate</name>
        <dbReference type="ChEBI" id="CHEBI:597326"/>
    </cofactor>
</comment>
<dbReference type="PANTHER" id="PTHR48097:SF5">
    <property type="entry name" value="LOW SPECIFICITY L-THREONINE ALDOLASE"/>
    <property type="match status" value="1"/>
</dbReference>
<dbReference type="GO" id="GO:0016829">
    <property type="term" value="F:lyase activity"/>
    <property type="evidence" value="ECO:0007669"/>
    <property type="project" value="InterPro"/>
</dbReference>
<dbReference type="InterPro" id="IPR015424">
    <property type="entry name" value="PyrdxlP-dep_Trfase"/>
</dbReference>
<dbReference type="CDD" id="cd06502">
    <property type="entry name" value="TA_like"/>
    <property type="match status" value="1"/>
</dbReference>
<keyword evidence="6" id="KW-1185">Reference proteome</keyword>
<dbReference type="Gene3D" id="3.90.1150.10">
    <property type="entry name" value="Aspartate Aminotransferase, domain 1"/>
    <property type="match status" value="1"/>
</dbReference>
<dbReference type="InterPro" id="IPR015421">
    <property type="entry name" value="PyrdxlP-dep_Trfase_major"/>
</dbReference>
<evidence type="ECO:0000313" key="5">
    <source>
        <dbReference type="EMBL" id="TFU32953.1"/>
    </source>
</evidence>